<dbReference type="EMBL" id="JAAKZW010000005">
    <property type="protein sequence ID" value="NGO74780.1"/>
    <property type="molecule type" value="Genomic_DNA"/>
</dbReference>
<evidence type="ECO:0000256" key="2">
    <source>
        <dbReference type="ARBA" id="ARBA00022729"/>
    </source>
</evidence>
<dbReference type="RefSeq" id="WP_165330294.1">
    <property type="nucleotide sequence ID" value="NZ_JAAKZW010000005.1"/>
</dbReference>
<keyword evidence="6" id="KW-0961">Cell wall biogenesis/degradation</keyword>
<evidence type="ECO:0000256" key="3">
    <source>
        <dbReference type="ARBA" id="ARBA00022801"/>
    </source>
</evidence>
<feature type="active site" description="Proton acceptor" evidence="7">
    <location>
        <position position="77"/>
    </location>
</feature>
<dbReference type="InterPro" id="IPR018044">
    <property type="entry name" value="Peptidase_S11"/>
</dbReference>
<keyword evidence="2 10" id="KW-0732">Signal</keyword>
<feature type="active site" evidence="7">
    <location>
        <position position="132"/>
    </location>
</feature>
<comment type="similarity">
    <text evidence="1 9">Belongs to the peptidase S11 family.</text>
</comment>
<evidence type="ECO:0000256" key="10">
    <source>
        <dbReference type="SAM" id="SignalP"/>
    </source>
</evidence>
<feature type="active site" description="Acyl-ester intermediate" evidence="7">
    <location>
        <position position="74"/>
    </location>
</feature>
<feature type="domain" description="Peptidase S11 D-alanyl-D-alanine carboxypeptidase A N-terminal" evidence="11">
    <location>
        <begin position="44"/>
        <end position="271"/>
    </location>
</feature>
<protein>
    <submittedName>
        <fullName evidence="12">D-alanyl-D-alanine carboxypeptidase</fullName>
    </submittedName>
</protein>
<sequence>MSVRSRFRPALCTLLALAAGFTPALPAHASDTDRVQGPPPLPRHLSARAWVVADAGTGQVLAARRPHQRLAPASTLKTLFALTVLPRFDSRMRHRVTAKELAGIGAGSSRVGVRIGGTYRVEDLWRGTFLKSGNDAVRVLARMNGGWWHTARKMNAKARALGARNTHVVSPDGYDARGQFSSAYDLTLFGREGLRNRDFAYYCRSAYGYFPTPRGWVRIDNTNRLLAGSHGVRRYPGVIGIKNGYTTQGGNTLIAAARRGGRTIIVTVLNPQSGARNGVYHEARALLDWGFAARGRVKPAGWLPKSGG</sequence>
<keyword evidence="5" id="KW-0573">Peptidoglycan synthesis</keyword>
<dbReference type="PRINTS" id="PR00725">
    <property type="entry name" value="DADACBPTASE1"/>
</dbReference>
<keyword evidence="12" id="KW-0121">Carboxypeptidase</keyword>
<evidence type="ECO:0000256" key="8">
    <source>
        <dbReference type="PIRSR" id="PIRSR618044-2"/>
    </source>
</evidence>
<evidence type="ECO:0000256" key="7">
    <source>
        <dbReference type="PIRSR" id="PIRSR618044-1"/>
    </source>
</evidence>
<dbReference type="PANTHER" id="PTHR21581:SF33">
    <property type="entry name" value="D-ALANYL-D-ALANINE CARBOXYPEPTIDASE DACB"/>
    <property type="match status" value="1"/>
</dbReference>
<keyword evidence="12" id="KW-0645">Protease</keyword>
<dbReference type="InterPro" id="IPR001967">
    <property type="entry name" value="Peptidase_S11_N"/>
</dbReference>
<reference evidence="12 13" key="1">
    <citation type="submission" date="2020-02" db="EMBL/GenBank/DDBJ databases">
        <title>Whole-genome analyses of novel actinobacteria.</title>
        <authorList>
            <person name="Sahin N."/>
            <person name="Tokatli A."/>
        </authorList>
    </citation>
    <scope>NUCLEOTIDE SEQUENCE [LARGE SCALE GENOMIC DNA]</scope>
    <source>
        <strain evidence="12 13">YC504</strain>
    </source>
</reference>
<evidence type="ECO:0000259" key="11">
    <source>
        <dbReference type="Pfam" id="PF00768"/>
    </source>
</evidence>
<feature type="chain" id="PRO_5026184003" evidence="10">
    <location>
        <begin position="30"/>
        <end position="308"/>
    </location>
</feature>
<dbReference type="Pfam" id="PF00768">
    <property type="entry name" value="Peptidase_S11"/>
    <property type="match status" value="1"/>
</dbReference>
<dbReference type="Proteomes" id="UP000481109">
    <property type="component" value="Unassembled WGS sequence"/>
</dbReference>
<evidence type="ECO:0000256" key="4">
    <source>
        <dbReference type="ARBA" id="ARBA00022960"/>
    </source>
</evidence>
<dbReference type="PANTHER" id="PTHR21581">
    <property type="entry name" value="D-ALANYL-D-ALANINE CARBOXYPEPTIDASE"/>
    <property type="match status" value="1"/>
</dbReference>
<evidence type="ECO:0000313" key="12">
    <source>
        <dbReference type="EMBL" id="NGO74780.1"/>
    </source>
</evidence>
<dbReference type="GO" id="GO:0071555">
    <property type="term" value="P:cell wall organization"/>
    <property type="evidence" value="ECO:0007669"/>
    <property type="project" value="UniProtKB-KW"/>
</dbReference>
<proteinExistence type="inferred from homology"/>
<keyword evidence="4" id="KW-0133">Cell shape</keyword>
<dbReference type="GO" id="GO:0008360">
    <property type="term" value="P:regulation of cell shape"/>
    <property type="evidence" value="ECO:0007669"/>
    <property type="project" value="UniProtKB-KW"/>
</dbReference>
<name>A0A6G4XD47_9ACTN</name>
<dbReference type="InterPro" id="IPR012338">
    <property type="entry name" value="Beta-lactam/transpept-like"/>
</dbReference>
<evidence type="ECO:0000256" key="9">
    <source>
        <dbReference type="RuleBase" id="RU004016"/>
    </source>
</evidence>
<feature type="binding site" evidence="8">
    <location>
        <position position="242"/>
    </location>
    <ligand>
        <name>substrate</name>
    </ligand>
</feature>
<dbReference type="GO" id="GO:0009002">
    <property type="term" value="F:serine-type D-Ala-D-Ala carboxypeptidase activity"/>
    <property type="evidence" value="ECO:0007669"/>
    <property type="project" value="InterPro"/>
</dbReference>
<gene>
    <name evidence="12" type="ORF">G6045_03620</name>
</gene>
<evidence type="ECO:0000256" key="6">
    <source>
        <dbReference type="ARBA" id="ARBA00023316"/>
    </source>
</evidence>
<organism evidence="12 13">
    <name type="scientific">Streptomyces mesophilus</name>
    <dbReference type="NCBI Taxonomy" id="1775132"/>
    <lineage>
        <taxon>Bacteria</taxon>
        <taxon>Bacillati</taxon>
        <taxon>Actinomycetota</taxon>
        <taxon>Actinomycetes</taxon>
        <taxon>Kitasatosporales</taxon>
        <taxon>Streptomycetaceae</taxon>
        <taxon>Streptomyces</taxon>
    </lineage>
</organism>
<dbReference type="GO" id="GO:0006508">
    <property type="term" value="P:proteolysis"/>
    <property type="evidence" value="ECO:0007669"/>
    <property type="project" value="InterPro"/>
</dbReference>
<evidence type="ECO:0000313" key="13">
    <source>
        <dbReference type="Proteomes" id="UP000481109"/>
    </source>
</evidence>
<feature type="signal peptide" evidence="10">
    <location>
        <begin position="1"/>
        <end position="29"/>
    </location>
</feature>
<evidence type="ECO:0000256" key="5">
    <source>
        <dbReference type="ARBA" id="ARBA00022984"/>
    </source>
</evidence>
<accession>A0A6G4XD47</accession>
<evidence type="ECO:0000256" key="1">
    <source>
        <dbReference type="ARBA" id="ARBA00007164"/>
    </source>
</evidence>
<dbReference type="Gene3D" id="3.40.710.10">
    <property type="entry name" value="DD-peptidase/beta-lactamase superfamily"/>
    <property type="match status" value="1"/>
</dbReference>
<comment type="caution">
    <text evidence="12">The sequence shown here is derived from an EMBL/GenBank/DDBJ whole genome shotgun (WGS) entry which is preliminary data.</text>
</comment>
<dbReference type="SUPFAM" id="SSF56601">
    <property type="entry name" value="beta-lactamase/transpeptidase-like"/>
    <property type="match status" value="1"/>
</dbReference>
<keyword evidence="13" id="KW-1185">Reference proteome</keyword>
<dbReference type="AlphaFoldDB" id="A0A6G4XD47"/>
<dbReference type="GO" id="GO:0009252">
    <property type="term" value="P:peptidoglycan biosynthetic process"/>
    <property type="evidence" value="ECO:0007669"/>
    <property type="project" value="UniProtKB-KW"/>
</dbReference>
<keyword evidence="3" id="KW-0378">Hydrolase</keyword>